<evidence type="ECO:0000259" key="2">
    <source>
        <dbReference type="Pfam" id="PF13192"/>
    </source>
</evidence>
<name>A0A0F2LK26_9CREN</name>
<dbReference type="AlphaFoldDB" id="A0A0F2LK26"/>
<gene>
    <name evidence="5" type="ORF">TQ35_005125</name>
    <name evidence="4" type="ORF">TQ35_10115</name>
</gene>
<dbReference type="Pfam" id="PF21873">
    <property type="entry name" value="Thioredoxin_17"/>
    <property type="match status" value="1"/>
</dbReference>
<dbReference type="InterPro" id="IPR036249">
    <property type="entry name" value="Thioredoxin-like_sf"/>
</dbReference>
<dbReference type="SUPFAM" id="SSF52833">
    <property type="entry name" value="Thioredoxin-like"/>
    <property type="match status" value="1"/>
</dbReference>
<accession>A0A0F2LK26</accession>
<reference evidence="5" key="2">
    <citation type="submission" date="2022-05" db="EMBL/GenBank/DDBJ databases">
        <title>Metagenome Sequencing of an Archaeal-Dominated Microbial Community from a Hot Spring at the Los Azufres Geothermal Field, Mexico.</title>
        <authorList>
            <person name="Marin-Paredes R."/>
            <person name="Martinez-Romero E."/>
            <person name="Servin-Garciduenas L.E."/>
        </authorList>
    </citation>
    <scope>NUCLEOTIDE SEQUENCE</scope>
    <source>
        <strain evidence="5">AZ1-454</strain>
    </source>
</reference>
<dbReference type="InterPro" id="IPR054067">
    <property type="entry name" value="SSO1120-like_N"/>
</dbReference>
<dbReference type="PANTHER" id="PTHR37170">
    <property type="entry name" value="GLUTAREDOXIN-RELATED"/>
    <property type="match status" value="1"/>
</dbReference>
<comment type="similarity">
    <text evidence="1">Belongs to the glutaredoxin family.</text>
</comment>
<feature type="domain" description="SSO1120-like N-terminal thioredoxin-like" evidence="3">
    <location>
        <begin position="3"/>
        <end position="82"/>
    </location>
</feature>
<evidence type="ECO:0000313" key="4">
    <source>
        <dbReference type="EMBL" id="KJR77902.1"/>
    </source>
</evidence>
<dbReference type="Pfam" id="PF13192">
    <property type="entry name" value="Thioredoxin_3"/>
    <property type="match status" value="1"/>
</dbReference>
<dbReference type="Gene3D" id="3.40.30.80">
    <property type="match status" value="1"/>
</dbReference>
<dbReference type="InterPro" id="IPR012336">
    <property type="entry name" value="Thioredoxin-like_fold"/>
</dbReference>
<dbReference type="PATRIC" id="fig|1326980.8.peg.1411"/>
<dbReference type="CDD" id="cd02973">
    <property type="entry name" value="TRX_GRX_like"/>
    <property type="match status" value="1"/>
</dbReference>
<dbReference type="PANTHER" id="PTHR37170:SF1">
    <property type="entry name" value="GLUTAREDOXIN-LIKE PROTEIN"/>
    <property type="match status" value="1"/>
</dbReference>
<evidence type="ECO:0000313" key="5">
    <source>
        <dbReference type="EMBL" id="MCL7343941.1"/>
    </source>
</evidence>
<reference evidence="4" key="1">
    <citation type="submission" date="2015-03" db="EMBL/GenBank/DDBJ databases">
        <title>Metagenome Sequencing of an Archaeal-Dominated Microbial Community from a Hot Spring at the Los Azufres Geothermal Field, Mexico.</title>
        <authorList>
            <person name="Servin-Garciduenas L.E."/>
            <person name="Martinez-Romero E."/>
        </authorList>
    </citation>
    <scope>NUCLEOTIDE SEQUENCE [LARGE SCALE GENOMIC DNA]</scope>
    <source>
        <strain evidence="4">AZ1-454</strain>
    </source>
</reference>
<proteinExistence type="inferred from homology"/>
<evidence type="ECO:0000259" key="3">
    <source>
        <dbReference type="Pfam" id="PF21873"/>
    </source>
</evidence>
<evidence type="ECO:0000256" key="1">
    <source>
        <dbReference type="ARBA" id="ARBA00007787"/>
    </source>
</evidence>
<dbReference type="EMBL" id="JZWS01000322">
    <property type="protein sequence ID" value="KJR77902.1"/>
    <property type="molecule type" value="Genomic_DNA"/>
</dbReference>
<organism evidence="4">
    <name type="scientific">Candidatus Aramenus sulfurataquae</name>
    <dbReference type="NCBI Taxonomy" id="1326980"/>
    <lineage>
        <taxon>Archaea</taxon>
        <taxon>Thermoproteota</taxon>
        <taxon>Thermoprotei</taxon>
        <taxon>Sulfolobales</taxon>
        <taxon>Sulfolobaceae</taxon>
        <taxon>Candidatus Aramenus</taxon>
    </lineage>
</organism>
<protein>
    <submittedName>
        <fullName evidence="4">Glutaredoxin</fullName>
    </submittedName>
    <submittedName>
        <fullName evidence="5">Thioredoxin family protein</fullName>
    </submittedName>
</protein>
<comment type="caution">
    <text evidence="4">The sequence shown here is derived from an EMBL/GenBank/DDBJ whole genome shotgun (WGS) entry which is preliminary data.</text>
</comment>
<sequence>MSYDPVIRQYLNAINGITIEFCNAEDFVVSLKKEGITLEVINCEKPTIRVRRSNRVYFTYRGIPQMNELWPFLNALVRVSNNVVHLDEKEMEMAKVIRGNVKLFVTPDCTKCPLAAELLYQLPIVNDNVDLEVIDVNDYPDLAKKFRVMSVPKIVLNDKAEIPGSFPPHILLKMMAKSSS</sequence>
<feature type="domain" description="Thioredoxin-like fold" evidence="2">
    <location>
        <begin position="100"/>
        <end position="167"/>
    </location>
</feature>
<dbReference type="EMBL" id="JZWS02000003">
    <property type="protein sequence ID" value="MCL7343941.1"/>
    <property type="molecule type" value="Genomic_DNA"/>
</dbReference>